<dbReference type="AlphaFoldDB" id="A0A2P8EZR7"/>
<dbReference type="Proteomes" id="UP000242133">
    <property type="component" value="Unassembled WGS sequence"/>
</dbReference>
<accession>A0A2P8EZR7</accession>
<proteinExistence type="predicted"/>
<comment type="caution">
    <text evidence="1">The sequence shown here is derived from an EMBL/GenBank/DDBJ whole genome shotgun (WGS) entry which is preliminary data.</text>
</comment>
<keyword evidence="2" id="KW-1185">Reference proteome</keyword>
<protein>
    <submittedName>
        <fullName evidence="1">Uncharacterized protein</fullName>
    </submittedName>
</protein>
<evidence type="ECO:0000313" key="2">
    <source>
        <dbReference type="Proteomes" id="UP000242133"/>
    </source>
</evidence>
<name>A0A2P8EZR7_9GAMM</name>
<gene>
    <name evidence="1" type="ORF">CLV44_106144</name>
</gene>
<reference evidence="1 2" key="1">
    <citation type="submission" date="2018-03" db="EMBL/GenBank/DDBJ databases">
        <title>Genomic Encyclopedia of Archaeal and Bacterial Type Strains, Phase II (KMG-II): from individual species to whole genera.</title>
        <authorList>
            <person name="Goeker M."/>
        </authorList>
    </citation>
    <scope>NUCLEOTIDE SEQUENCE [LARGE SCALE GENOMIC DNA]</scope>
    <source>
        <strain evidence="1 2">DSM 17586</strain>
    </source>
</reference>
<dbReference type="EMBL" id="PYGI01000006">
    <property type="protein sequence ID" value="PSL14964.1"/>
    <property type="molecule type" value="Genomic_DNA"/>
</dbReference>
<sequence>MDKRNLIETDLHTQCITLSSSQLAGAFRSKASVRKEYMVSVRAY</sequence>
<evidence type="ECO:0000313" key="1">
    <source>
        <dbReference type="EMBL" id="PSL14964.1"/>
    </source>
</evidence>
<organism evidence="1 2">
    <name type="scientific">Marinobacterium halophilum</name>
    <dbReference type="NCBI Taxonomy" id="267374"/>
    <lineage>
        <taxon>Bacteria</taxon>
        <taxon>Pseudomonadati</taxon>
        <taxon>Pseudomonadota</taxon>
        <taxon>Gammaproteobacteria</taxon>
        <taxon>Oceanospirillales</taxon>
        <taxon>Oceanospirillaceae</taxon>
        <taxon>Marinobacterium</taxon>
    </lineage>
</organism>